<gene>
    <name evidence="2" type="ORF">SAMN03080606_04271</name>
</gene>
<keyword evidence="3" id="KW-1185">Reference proteome</keyword>
<evidence type="ECO:0008006" key="4">
    <source>
        <dbReference type="Google" id="ProtNLM"/>
    </source>
</evidence>
<dbReference type="EMBL" id="FMUS01000049">
    <property type="protein sequence ID" value="SCZ10276.1"/>
    <property type="molecule type" value="Genomic_DNA"/>
</dbReference>
<keyword evidence="1" id="KW-0812">Transmembrane</keyword>
<feature type="transmembrane region" description="Helical" evidence="1">
    <location>
        <begin position="39"/>
        <end position="58"/>
    </location>
</feature>
<proteinExistence type="predicted"/>
<sequence>MMMNLLKKFMVGRYGADQLSIFLLIVSMIITLISRITGSSILMTISYIPLILTGYRMLSKDLKKRSMENYKFAIFVSPIYSKFKKVQYRIKDFKTHKYYRCAKCKTTLRVPRGKGKILITCTRCKDKFTRET</sequence>
<keyword evidence="1" id="KW-0472">Membrane</keyword>
<evidence type="ECO:0000313" key="2">
    <source>
        <dbReference type="EMBL" id="SCZ10276.1"/>
    </source>
</evidence>
<dbReference type="STRING" id="1120976.SAMN03080606_04271"/>
<dbReference type="AlphaFoldDB" id="A0A1G5LBU0"/>
<protein>
    <recommendedName>
        <fullName evidence="4">Zn-finger containing protein</fullName>
    </recommendedName>
</protein>
<feature type="transmembrane region" description="Helical" evidence="1">
    <location>
        <begin position="12"/>
        <end position="33"/>
    </location>
</feature>
<evidence type="ECO:0000313" key="3">
    <source>
        <dbReference type="Proteomes" id="UP000198636"/>
    </source>
</evidence>
<reference evidence="2 3" key="1">
    <citation type="submission" date="2016-10" db="EMBL/GenBank/DDBJ databases">
        <authorList>
            <person name="de Groot N.N."/>
        </authorList>
    </citation>
    <scope>NUCLEOTIDE SEQUENCE [LARGE SCALE GENOMIC DNA]</scope>
    <source>
        <strain evidence="2 3">DSM 18978</strain>
    </source>
</reference>
<keyword evidence="1" id="KW-1133">Transmembrane helix</keyword>
<organism evidence="2 3">
    <name type="scientific">Alkaliphilus peptidifermentans DSM 18978</name>
    <dbReference type="NCBI Taxonomy" id="1120976"/>
    <lineage>
        <taxon>Bacteria</taxon>
        <taxon>Bacillati</taxon>
        <taxon>Bacillota</taxon>
        <taxon>Clostridia</taxon>
        <taxon>Peptostreptococcales</taxon>
        <taxon>Natronincolaceae</taxon>
        <taxon>Alkaliphilus</taxon>
    </lineage>
</organism>
<evidence type="ECO:0000256" key="1">
    <source>
        <dbReference type="SAM" id="Phobius"/>
    </source>
</evidence>
<dbReference type="Proteomes" id="UP000198636">
    <property type="component" value="Unassembled WGS sequence"/>
</dbReference>
<accession>A0A1G5LBU0</accession>
<name>A0A1G5LBU0_9FIRM</name>
<dbReference type="OrthoDB" id="3174166at2"/>